<protein>
    <submittedName>
        <fullName evidence="2">Uncharacterized protein</fullName>
    </submittedName>
</protein>
<organism evidence="2 3">
    <name type="scientific">Tahibacter aquaticus</name>
    <dbReference type="NCBI Taxonomy" id="520092"/>
    <lineage>
        <taxon>Bacteria</taxon>
        <taxon>Pseudomonadati</taxon>
        <taxon>Pseudomonadota</taxon>
        <taxon>Gammaproteobacteria</taxon>
        <taxon>Lysobacterales</taxon>
        <taxon>Rhodanobacteraceae</taxon>
        <taxon>Tahibacter</taxon>
    </lineage>
</organism>
<name>A0A4R6Z514_9GAMM</name>
<evidence type="ECO:0000313" key="3">
    <source>
        <dbReference type="Proteomes" id="UP000295293"/>
    </source>
</evidence>
<sequence>MPRKPNHQNTASTAKPAARTKKTASSKSGRASTKKSTEMTASTSHLVAANTAVNSGGVFSMLHVLATVHALTADTAAVPASTLTWEEQFAQDKAILSSMATRLKKGWPHVFEKVALNGTFKKDYGMDLLSFEIFIAGVRDDLANSVPPYRFDPAKKIGGLDLYQRNFTRNGFDTAADISTNIE</sequence>
<feature type="region of interest" description="Disordered" evidence="1">
    <location>
        <begin position="1"/>
        <end position="41"/>
    </location>
</feature>
<evidence type="ECO:0000256" key="1">
    <source>
        <dbReference type="SAM" id="MobiDB-lite"/>
    </source>
</evidence>
<accession>A0A4R6Z514</accession>
<dbReference type="EMBL" id="SNZH01000003">
    <property type="protein sequence ID" value="TDR46785.1"/>
    <property type="molecule type" value="Genomic_DNA"/>
</dbReference>
<gene>
    <name evidence="2" type="ORF">DFR29_103321</name>
</gene>
<reference evidence="2 3" key="1">
    <citation type="submission" date="2019-03" db="EMBL/GenBank/DDBJ databases">
        <title>Genomic Encyclopedia of Type Strains, Phase IV (KMG-IV): sequencing the most valuable type-strain genomes for metagenomic binning, comparative biology and taxonomic classification.</title>
        <authorList>
            <person name="Goeker M."/>
        </authorList>
    </citation>
    <scope>NUCLEOTIDE SEQUENCE [LARGE SCALE GENOMIC DNA]</scope>
    <source>
        <strain evidence="2 3">DSM 21667</strain>
    </source>
</reference>
<comment type="caution">
    <text evidence="2">The sequence shown here is derived from an EMBL/GenBank/DDBJ whole genome shotgun (WGS) entry which is preliminary data.</text>
</comment>
<dbReference type="Proteomes" id="UP000295293">
    <property type="component" value="Unassembled WGS sequence"/>
</dbReference>
<proteinExistence type="predicted"/>
<dbReference type="RefSeq" id="WP_133817913.1">
    <property type="nucleotide sequence ID" value="NZ_SNZH01000003.1"/>
</dbReference>
<keyword evidence="3" id="KW-1185">Reference proteome</keyword>
<evidence type="ECO:0000313" key="2">
    <source>
        <dbReference type="EMBL" id="TDR46785.1"/>
    </source>
</evidence>
<dbReference type="AlphaFoldDB" id="A0A4R6Z514"/>